<gene>
    <name evidence="3" type="ORF">TRFO_35789</name>
</gene>
<dbReference type="Proteomes" id="UP000179807">
    <property type="component" value="Unassembled WGS sequence"/>
</dbReference>
<keyword evidence="4" id="KW-1185">Reference proteome</keyword>
<dbReference type="InterPro" id="IPR018845">
    <property type="entry name" value="Initiator-bd"/>
</dbReference>
<feature type="region of interest" description="Disordered" evidence="1">
    <location>
        <begin position="73"/>
        <end position="92"/>
    </location>
</feature>
<proteinExistence type="predicted"/>
<name>A0A1J4JGV1_9EUKA</name>
<dbReference type="GeneID" id="94845164"/>
<dbReference type="VEuPathDB" id="TrichDB:TRFO_35789"/>
<evidence type="ECO:0000256" key="1">
    <source>
        <dbReference type="SAM" id="MobiDB-lite"/>
    </source>
</evidence>
<feature type="domain" description="Initiator binding" evidence="2">
    <location>
        <begin position="239"/>
        <end position="341"/>
    </location>
</feature>
<dbReference type="Pfam" id="PF10416">
    <property type="entry name" value="IBD"/>
    <property type="match status" value="1"/>
</dbReference>
<dbReference type="Gene3D" id="1.10.10.10">
    <property type="entry name" value="Winged helix-like DNA-binding domain superfamily/Winged helix DNA-binding domain"/>
    <property type="match status" value="1"/>
</dbReference>
<dbReference type="EMBL" id="MLAK01001086">
    <property type="protein sequence ID" value="OHS97913.1"/>
    <property type="molecule type" value="Genomic_DNA"/>
</dbReference>
<protein>
    <recommendedName>
        <fullName evidence="2">Initiator binding domain-containing protein</fullName>
    </recommendedName>
</protein>
<accession>A0A1J4JGV1</accession>
<evidence type="ECO:0000259" key="2">
    <source>
        <dbReference type="Pfam" id="PF10416"/>
    </source>
</evidence>
<reference evidence="3" key="1">
    <citation type="submission" date="2016-10" db="EMBL/GenBank/DDBJ databases">
        <authorList>
            <person name="Benchimol M."/>
            <person name="Almeida L.G."/>
            <person name="Vasconcelos A.T."/>
            <person name="Perreira-Neves A."/>
            <person name="Rosa I.A."/>
            <person name="Tasca T."/>
            <person name="Bogo M.R."/>
            <person name="de Souza W."/>
        </authorList>
    </citation>
    <scope>NUCLEOTIDE SEQUENCE [LARGE SCALE GENOMIC DNA]</scope>
    <source>
        <strain evidence="3">K</strain>
    </source>
</reference>
<dbReference type="AlphaFoldDB" id="A0A1J4JGV1"/>
<dbReference type="InterPro" id="IPR036388">
    <property type="entry name" value="WH-like_DNA-bd_sf"/>
</dbReference>
<sequence length="379" mass="42925">MKSFFSVKYLLKKNCNMDFQHPQYALCTLVATPQPTLPPSDLTPRPRRVLLSTPDSSIMPPLLEPMPKAPIACHTPPSHQDTTNSEDRSFGSNLPVNSTFENQPISENGFYIENPFNSKNPCINNNSIVPSNHVNLNQILPRQINRFESKISNSRLIPHYSIPQAGLSFNYFCQQQNSYEISGREPSLSLVGGRSINTSTPVFLVRKAIQAMEFDKVVADHTITINPKRMDFIPASAWQNENVAFGVLVTTFFRKRNSMHCKFPNKIFNALKLSSFMPEFIPHIGVEWVTETVFRVDRVAFARLLGVRAIEGGLFHQQGNFPSHGFYELPFAESDQLSRTYGFGPADLSQVRFMTHSSGMFKRSSTEMDIEKCKWNGKH</sequence>
<dbReference type="RefSeq" id="XP_068351050.1">
    <property type="nucleotide sequence ID" value="XM_068510460.1"/>
</dbReference>
<evidence type="ECO:0000313" key="3">
    <source>
        <dbReference type="EMBL" id="OHS97913.1"/>
    </source>
</evidence>
<evidence type="ECO:0000313" key="4">
    <source>
        <dbReference type="Proteomes" id="UP000179807"/>
    </source>
</evidence>
<organism evidence="3 4">
    <name type="scientific">Tritrichomonas foetus</name>
    <dbReference type="NCBI Taxonomy" id="1144522"/>
    <lineage>
        <taxon>Eukaryota</taxon>
        <taxon>Metamonada</taxon>
        <taxon>Parabasalia</taxon>
        <taxon>Tritrichomonadida</taxon>
        <taxon>Tritrichomonadidae</taxon>
        <taxon>Tritrichomonas</taxon>
    </lineage>
</organism>
<comment type="caution">
    <text evidence="3">The sequence shown here is derived from an EMBL/GenBank/DDBJ whole genome shotgun (WGS) entry which is preliminary data.</text>
</comment>